<name>A0A6G1GR79_9PEZI</name>
<dbReference type="AlphaFoldDB" id="A0A6G1GR79"/>
<evidence type="ECO:0000313" key="2">
    <source>
        <dbReference type="EMBL" id="KAF1983314.1"/>
    </source>
</evidence>
<reference evidence="2" key="1">
    <citation type="journal article" date="2020" name="Stud. Mycol.">
        <title>101 Dothideomycetes genomes: a test case for predicting lifestyles and emergence of pathogens.</title>
        <authorList>
            <person name="Haridas S."/>
            <person name="Albert R."/>
            <person name="Binder M."/>
            <person name="Bloem J."/>
            <person name="Labutti K."/>
            <person name="Salamov A."/>
            <person name="Andreopoulos B."/>
            <person name="Baker S."/>
            <person name="Barry K."/>
            <person name="Bills G."/>
            <person name="Bluhm B."/>
            <person name="Cannon C."/>
            <person name="Castanera R."/>
            <person name="Culley D."/>
            <person name="Daum C."/>
            <person name="Ezra D."/>
            <person name="Gonzalez J."/>
            <person name="Henrissat B."/>
            <person name="Kuo A."/>
            <person name="Liang C."/>
            <person name="Lipzen A."/>
            <person name="Lutzoni F."/>
            <person name="Magnuson J."/>
            <person name="Mondo S."/>
            <person name="Nolan M."/>
            <person name="Ohm R."/>
            <person name="Pangilinan J."/>
            <person name="Park H.-J."/>
            <person name="Ramirez L."/>
            <person name="Alfaro M."/>
            <person name="Sun H."/>
            <person name="Tritt A."/>
            <person name="Yoshinaga Y."/>
            <person name="Zwiers L.-H."/>
            <person name="Turgeon B."/>
            <person name="Goodwin S."/>
            <person name="Spatafora J."/>
            <person name="Crous P."/>
            <person name="Grigoriev I."/>
        </authorList>
    </citation>
    <scope>NUCLEOTIDE SEQUENCE</scope>
    <source>
        <strain evidence="2">CBS 113979</strain>
    </source>
</reference>
<protein>
    <recommendedName>
        <fullName evidence="1">Calcineurin-like phosphoesterase domain-containing protein</fullName>
    </recommendedName>
</protein>
<dbReference type="Proteomes" id="UP000800041">
    <property type="component" value="Unassembled WGS sequence"/>
</dbReference>
<evidence type="ECO:0000259" key="1">
    <source>
        <dbReference type="Pfam" id="PF00149"/>
    </source>
</evidence>
<dbReference type="Gene3D" id="3.60.21.10">
    <property type="match status" value="1"/>
</dbReference>
<accession>A0A6G1GR79</accession>
<dbReference type="GO" id="GO:0016787">
    <property type="term" value="F:hydrolase activity"/>
    <property type="evidence" value="ECO:0007669"/>
    <property type="project" value="InterPro"/>
</dbReference>
<dbReference type="EMBL" id="ML977176">
    <property type="protein sequence ID" value="KAF1983314.1"/>
    <property type="molecule type" value="Genomic_DNA"/>
</dbReference>
<dbReference type="InterPro" id="IPR051693">
    <property type="entry name" value="UPF0046_metallophosphoest"/>
</dbReference>
<dbReference type="InterPro" id="IPR004843">
    <property type="entry name" value="Calcineurin-like_PHP"/>
</dbReference>
<dbReference type="InterPro" id="IPR029052">
    <property type="entry name" value="Metallo-depent_PP-like"/>
</dbReference>
<organism evidence="2 3">
    <name type="scientific">Aulographum hederae CBS 113979</name>
    <dbReference type="NCBI Taxonomy" id="1176131"/>
    <lineage>
        <taxon>Eukaryota</taxon>
        <taxon>Fungi</taxon>
        <taxon>Dikarya</taxon>
        <taxon>Ascomycota</taxon>
        <taxon>Pezizomycotina</taxon>
        <taxon>Dothideomycetes</taxon>
        <taxon>Pleosporomycetidae</taxon>
        <taxon>Aulographales</taxon>
        <taxon>Aulographaceae</taxon>
    </lineage>
</organism>
<dbReference type="SUPFAM" id="SSF56300">
    <property type="entry name" value="Metallo-dependent phosphatases"/>
    <property type="match status" value="1"/>
</dbReference>
<proteinExistence type="predicted"/>
<dbReference type="PANTHER" id="PTHR12905">
    <property type="entry name" value="METALLOPHOSPHOESTERASE"/>
    <property type="match status" value="1"/>
</dbReference>
<keyword evidence="3" id="KW-1185">Reference proteome</keyword>
<dbReference type="OrthoDB" id="630188at2759"/>
<evidence type="ECO:0000313" key="3">
    <source>
        <dbReference type="Proteomes" id="UP000800041"/>
    </source>
</evidence>
<feature type="domain" description="Calcineurin-like phosphoesterase" evidence="1">
    <location>
        <begin position="46"/>
        <end position="191"/>
    </location>
</feature>
<dbReference type="PANTHER" id="PTHR12905:SF0">
    <property type="entry name" value="CALCINEURIN-LIKE PHOSPHOESTERASE DOMAIN-CONTAINING PROTEIN"/>
    <property type="match status" value="1"/>
</dbReference>
<dbReference type="Pfam" id="PF00149">
    <property type="entry name" value="Metallophos"/>
    <property type="match status" value="1"/>
</dbReference>
<gene>
    <name evidence="2" type="ORF">K402DRAFT_448280</name>
</gene>
<sequence>MTSKTQTLRFLILSDTHGQDFFDDLEGESHWKQGDMPKADVLELKLAIAGNHDISLDEDASTDPEMLQTHRKVVSMWTDDAAKAAGIHYLTEGFHTFTLNNGATFTIYASPYTPEFNNWAFGYPRSDNHFGPLRNSRNRAESSPAHDIVMTHGPPHGFLDSAHGDHLGCHHLRDAVREARPRLHCFGHVHEGAGAQRVDWDNNSLKTMSASSPSLESPLLLTLENGQNCYPDHTVMVNAAMVDSRNEPVWRSPWVVDMEVVRN</sequence>